<dbReference type="AlphaFoldDB" id="A0A7V8SJI0"/>
<organism evidence="2 3">
    <name type="scientific">Pseudolactococcus laudensis</name>
    <dbReference type="NCBI Taxonomy" id="1494461"/>
    <lineage>
        <taxon>Bacteria</taxon>
        <taxon>Bacillati</taxon>
        <taxon>Bacillota</taxon>
        <taxon>Bacilli</taxon>
        <taxon>Lactobacillales</taxon>
        <taxon>Streptococcaceae</taxon>
        <taxon>Pseudolactococcus</taxon>
    </lineage>
</organism>
<dbReference type="RefSeq" id="WP_180746559.1">
    <property type="nucleotide sequence ID" value="NZ_CBCRWQ010000004.1"/>
</dbReference>
<comment type="caution">
    <text evidence="2">The sequence shown here is derived from an EMBL/GenBank/DDBJ whole genome shotgun (WGS) entry which is preliminary data.</text>
</comment>
<protein>
    <submittedName>
        <fullName evidence="2">Uncharacterized protein</fullName>
    </submittedName>
</protein>
<evidence type="ECO:0000313" key="3">
    <source>
        <dbReference type="Proteomes" id="UP000530186"/>
    </source>
</evidence>
<keyword evidence="3" id="KW-1185">Reference proteome</keyword>
<feature type="transmembrane region" description="Helical" evidence="1">
    <location>
        <begin position="20"/>
        <end position="43"/>
    </location>
</feature>
<feature type="transmembrane region" description="Helical" evidence="1">
    <location>
        <begin position="75"/>
        <end position="97"/>
    </location>
</feature>
<gene>
    <name evidence="2" type="ORF">HZR21_04090</name>
</gene>
<accession>A0A7V8SJI0</accession>
<dbReference type="Proteomes" id="UP000530186">
    <property type="component" value="Unassembled WGS sequence"/>
</dbReference>
<dbReference type="GeneID" id="303194693"/>
<sequence length="153" mass="18002">MSYLFKTAYRYTLRHFREISMQSLSLLIAMIVLNVLVAITSLFPRIFRQLTRLQETETAQNPFSQGSESINMLRFFNGFLLLVFIILSLSVFVFLLMHTATTVKQFLRLEKESLQTRYQLVLDEKYVFEEFFLSRFFILLVCAPVTYAISVLL</sequence>
<dbReference type="EMBL" id="JACBNY010000004">
    <property type="protein sequence ID" value="MBA0016333.1"/>
    <property type="molecule type" value="Genomic_DNA"/>
</dbReference>
<evidence type="ECO:0000256" key="1">
    <source>
        <dbReference type="SAM" id="Phobius"/>
    </source>
</evidence>
<keyword evidence="1" id="KW-0472">Membrane</keyword>
<keyword evidence="1" id="KW-1133">Transmembrane helix</keyword>
<feature type="transmembrane region" description="Helical" evidence="1">
    <location>
        <begin position="132"/>
        <end position="152"/>
    </location>
</feature>
<reference evidence="2 3" key="1">
    <citation type="submission" date="2020-07" db="EMBL/GenBank/DDBJ databases">
        <authorList>
            <person name="Hilgarth M."/>
            <person name="Werum V."/>
            <person name="Vogel R.F."/>
        </authorList>
    </citation>
    <scope>NUCLEOTIDE SEQUENCE [LARGE SCALE GENOMIC DNA]</scope>
    <source>
        <strain evidence="2 3">DSM 28961</strain>
    </source>
</reference>
<name>A0A7V8SJI0_9LACT</name>
<evidence type="ECO:0000313" key="2">
    <source>
        <dbReference type="EMBL" id="MBA0016333.1"/>
    </source>
</evidence>
<proteinExistence type="predicted"/>
<keyword evidence="1" id="KW-0812">Transmembrane</keyword>